<comment type="caution">
    <text evidence="2">The sequence shown here is derived from an EMBL/GenBank/DDBJ whole genome shotgun (WGS) entry which is preliminary data.</text>
</comment>
<keyword evidence="3" id="KW-1185">Reference proteome</keyword>
<evidence type="ECO:0000313" key="2">
    <source>
        <dbReference type="EMBL" id="MFC4126375.1"/>
    </source>
</evidence>
<accession>A0ABV8L6H2</accession>
<dbReference type="InterPro" id="IPR011009">
    <property type="entry name" value="Kinase-like_dom_sf"/>
</dbReference>
<dbReference type="InterPro" id="IPR006748">
    <property type="entry name" value="NH2Glyco/OHUrea_AB-resist_kin"/>
</dbReference>
<gene>
    <name evidence="2" type="ORF">ACFOW8_15670</name>
</gene>
<reference evidence="3" key="1">
    <citation type="journal article" date="2019" name="Int. J. Syst. Evol. Microbiol.">
        <title>The Global Catalogue of Microorganisms (GCM) 10K type strain sequencing project: providing services to taxonomists for standard genome sequencing and annotation.</title>
        <authorList>
            <consortium name="The Broad Institute Genomics Platform"/>
            <consortium name="The Broad Institute Genome Sequencing Center for Infectious Disease"/>
            <person name="Wu L."/>
            <person name="Ma J."/>
        </authorList>
    </citation>
    <scope>NUCLEOTIDE SEQUENCE [LARGE SCALE GENOMIC DNA]</scope>
    <source>
        <strain evidence="3">CGMCC 4.7204</strain>
    </source>
</reference>
<dbReference type="EMBL" id="JBHSBA010000007">
    <property type="protein sequence ID" value="MFC4126375.1"/>
    <property type="molecule type" value="Genomic_DNA"/>
</dbReference>
<sequence length="381" mass="40341">MSLGRMPVVLPDTVEETVREVFGAQGQQWIGELPELVMGLAQRWGLADFSAPFHGGTHAYVARVRRGDGSGAVLKVPMVDEENVAEATALHLYAGYGAVRLYEYAADSGAMLLEWARPGTELLTQPGFPSLEGLPEHADKVASAGALYRRLRRPVPEAPPGFPPLPLATGIPLALGARLRDPEPELAALLSPALRDRAESWCAALASTDGPALLVNRDTHLGNIVAAEREPWLLIDPKPCLGEAAFDAGFLLMIQTQVQPTREHADTVVAATAAALDVDPERARGWALVRAVEEMTWAIEDEDPEMLALHTAVAYALGGVTAHAEPSHTALVAGKSTVRAICGGSAWPTAGAARPAGSSRWDSRARPPGARPRPGCAGGDR</sequence>
<evidence type="ECO:0000256" key="1">
    <source>
        <dbReference type="SAM" id="MobiDB-lite"/>
    </source>
</evidence>
<feature type="region of interest" description="Disordered" evidence="1">
    <location>
        <begin position="349"/>
        <end position="381"/>
    </location>
</feature>
<dbReference type="Pfam" id="PF04655">
    <property type="entry name" value="APH_6_hur"/>
    <property type="match status" value="1"/>
</dbReference>
<dbReference type="SUPFAM" id="SSF56112">
    <property type="entry name" value="Protein kinase-like (PK-like)"/>
    <property type="match status" value="1"/>
</dbReference>
<evidence type="ECO:0000313" key="3">
    <source>
        <dbReference type="Proteomes" id="UP001595767"/>
    </source>
</evidence>
<organism evidence="2 3">
    <name type="scientific">Nocardia rhizosphaerae</name>
    <dbReference type="NCBI Taxonomy" id="1691571"/>
    <lineage>
        <taxon>Bacteria</taxon>
        <taxon>Bacillati</taxon>
        <taxon>Actinomycetota</taxon>
        <taxon>Actinomycetes</taxon>
        <taxon>Mycobacteriales</taxon>
        <taxon>Nocardiaceae</taxon>
        <taxon>Nocardia</taxon>
    </lineage>
</organism>
<proteinExistence type="predicted"/>
<dbReference type="RefSeq" id="WP_378551354.1">
    <property type="nucleotide sequence ID" value="NZ_JBHSBA010000007.1"/>
</dbReference>
<feature type="compositionally biased region" description="Low complexity" evidence="1">
    <location>
        <begin position="366"/>
        <end position="375"/>
    </location>
</feature>
<dbReference type="Proteomes" id="UP001595767">
    <property type="component" value="Unassembled WGS sequence"/>
</dbReference>
<protein>
    <submittedName>
        <fullName evidence="2">Aminoglycoside phosphotransferase family protein</fullName>
    </submittedName>
</protein>
<name>A0ABV8L6H2_9NOCA</name>